<evidence type="ECO:0008006" key="3">
    <source>
        <dbReference type="Google" id="ProtNLM"/>
    </source>
</evidence>
<sequence length="297" mass="31592">MRAYGLGPLPGASVREAAQMVLGETGDLVHLPQLPQRGLDSHPVGRTACLLPGIPVDRGPRGWTLRPGNLRLLDRLRRDLDACEEEWAGAARAVKVQVMGPWSLAASLETPRGHRAVSDAGALRDLTQALVEGVAEHAGEVARRMGATVCVQLDEPLLAALAVGSVPGTHDFDPLAPIPEEELGARLHEVMGRVREETLLNLCGQVPPWAAVRRSQAATVQVSRGAIRGGALIDAVGEHLDAGRRLAVAVGPGDRDLPEVVREFSPAEDALDVVAEGPWESLSRAVESYRTAARLAR</sequence>
<dbReference type="RefSeq" id="WP_101173542.1">
    <property type="nucleotide sequence ID" value="NZ_JAKRKB010000002.1"/>
</dbReference>
<accession>A0A2N0X7W1</accession>
<dbReference type="EMBL" id="PJAF01000012">
    <property type="protein sequence ID" value="PKF68795.1"/>
    <property type="molecule type" value="Genomic_DNA"/>
</dbReference>
<gene>
    <name evidence="1" type="ORF">CXB45_05435</name>
</gene>
<dbReference type="AlphaFoldDB" id="A0A2N0X7W1"/>
<dbReference type="OrthoDB" id="5242426at2"/>
<dbReference type="Gene3D" id="3.20.20.210">
    <property type="match status" value="1"/>
</dbReference>
<name>A0A2N0X7W1_9CORY</name>
<proteinExistence type="predicted"/>
<dbReference type="STRING" id="1121365.GCA_000375365_01411"/>
<evidence type="ECO:0000313" key="2">
    <source>
        <dbReference type="Proteomes" id="UP000233249"/>
    </source>
</evidence>
<dbReference type="SUPFAM" id="SSF51726">
    <property type="entry name" value="UROD/MetE-like"/>
    <property type="match status" value="1"/>
</dbReference>
<reference evidence="1 2" key="1">
    <citation type="submission" date="2017-12" db="EMBL/GenBank/DDBJ databases">
        <title>Corynebacterium mastitidis 16-1433 Genome.</title>
        <authorList>
            <person name="Gulvik C.A."/>
        </authorList>
    </citation>
    <scope>NUCLEOTIDE SEQUENCE [LARGE SCALE GENOMIC DNA]</scope>
    <source>
        <strain evidence="1 2">16-1433</strain>
    </source>
</reference>
<dbReference type="Proteomes" id="UP000233249">
    <property type="component" value="Unassembled WGS sequence"/>
</dbReference>
<comment type="caution">
    <text evidence="1">The sequence shown here is derived from an EMBL/GenBank/DDBJ whole genome shotgun (WGS) entry which is preliminary data.</text>
</comment>
<organism evidence="1 2">
    <name type="scientific">Corynebacterium mastitidis</name>
    <dbReference type="NCBI Taxonomy" id="161890"/>
    <lineage>
        <taxon>Bacteria</taxon>
        <taxon>Bacillati</taxon>
        <taxon>Actinomycetota</taxon>
        <taxon>Actinomycetes</taxon>
        <taxon>Mycobacteriales</taxon>
        <taxon>Corynebacteriaceae</taxon>
        <taxon>Corynebacterium</taxon>
    </lineage>
</organism>
<protein>
    <recommendedName>
        <fullName evidence="3">Methionine synthase</fullName>
    </recommendedName>
</protein>
<evidence type="ECO:0000313" key="1">
    <source>
        <dbReference type="EMBL" id="PKF68795.1"/>
    </source>
</evidence>
<dbReference type="InterPro" id="IPR038071">
    <property type="entry name" value="UROD/MetE-like_sf"/>
</dbReference>